<sequence>MDIRNFLNRVQWRRRHDDEAADSSGSTESSPLIKPLDGPGGEYLVVEPSSQASVGQWPQDVARCDGGGGTWLQEAKIIASCSLPLTVTFLLQYSIDTLSLVVAGKIGKLELGAVSLANMSAAITCFAPVQGLATSLDTLCAQAYGSGQKHLVGLYCQRVTLFLFCLIIPISALWLYAESVLKHLVADAEISRLASLYLRVLILAIPGFILFETGKRFLQAQGLFRATTYILLIAGPCHVFLAWLLVGRLGFIGAPIAVVITRTFIPLLLLLYVKFIRGSSCWGGLNQRAFSNWWTMIRLAIPGMIMVEAEYLAFEVMIIASSYFGTDSLAAQSILAAVATISFQIPFSISVSASTRIASLIGAGMVDAGKVAARVAITATWITGCLNFIIYLLFRVQLPFIFTDDVVVAALTTQVLPLLSVTTFFEGLCATAHGLLRGIGRQYIGGPATISAYYLVALPTSAALAFGLDWKLHGLLSGLTIGLIV</sequence>
<keyword evidence="8" id="KW-1185">Reference proteome</keyword>
<dbReference type="OrthoDB" id="2126698at2759"/>
<evidence type="ECO:0000313" key="7">
    <source>
        <dbReference type="EMBL" id="PFH62489.1"/>
    </source>
</evidence>
<accession>A0A2A9PM93</accession>
<comment type="caution">
    <text evidence="7">The sequence shown here is derived from an EMBL/GenBank/DDBJ whole genome shotgun (WGS) entry which is preliminary data.</text>
</comment>
<protein>
    <recommendedName>
        <fullName evidence="9">MATE efflux family protein</fullName>
    </recommendedName>
</protein>
<feature type="transmembrane region" description="Helical" evidence="6">
    <location>
        <begin position="196"/>
        <end position="214"/>
    </location>
</feature>
<gene>
    <name evidence="7" type="ORF">XA68_13391</name>
</gene>
<dbReference type="EMBL" id="LAZP02000027">
    <property type="protein sequence ID" value="PFH62489.1"/>
    <property type="molecule type" value="Genomic_DNA"/>
</dbReference>
<name>A0A2A9PM93_OPHUN</name>
<organism evidence="7 8">
    <name type="scientific">Ophiocordyceps unilateralis</name>
    <name type="common">Zombie-ant fungus</name>
    <name type="synonym">Torrubia unilateralis</name>
    <dbReference type="NCBI Taxonomy" id="268505"/>
    <lineage>
        <taxon>Eukaryota</taxon>
        <taxon>Fungi</taxon>
        <taxon>Dikarya</taxon>
        <taxon>Ascomycota</taxon>
        <taxon>Pezizomycotina</taxon>
        <taxon>Sordariomycetes</taxon>
        <taxon>Hypocreomycetidae</taxon>
        <taxon>Hypocreales</taxon>
        <taxon>Ophiocordycipitaceae</taxon>
        <taxon>Ophiocordyceps</taxon>
    </lineage>
</organism>
<dbReference type="NCBIfam" id="TIGR00797">
    <property type="entry name" value="matE"/>
    <property type="match status" value="1"/>
</dbReference>
<dbReference type="InterPro" id="IPR045069">
    <property type="entry name" value="MATE_euk"/>
</dbReference>
<feature type="transmembrane region" description="Helical" evidence="6">
    <location>
        <begin position="159"/>
        <end position="176"/>
    </location>
</feature>
<comment type="similarity">
    <text evidence="2">Belongs to the multi antimicrobial extrusion (MATE) (TC 2.A.66.1) family.</text>
</comment>
<proteinExistence type="inferred from homology"/>
<comment type="subcellular location">
    <subcellularLocation>
        <location evidence="1">Membrane</location>
        <topology evidence="1">Multi-pass membrane protein</topology>
    </subcellularLocation>
</comment>
<dbReference type="Proteomes" id="UP000037136">
    <property type="component" value="Unassembled WGS sequence"/>
</dbReference>
<feature type="transmembrane region" description="Helical" evidence="6">
    <location>
        <begin position="448"/>
        <end position="468"/>
    </location>
</feature>
<reference evidence="7 8" key="2">
    <citation type="journal article" date="2017" name="Sci. Rep.">
        <title>Ant-infecting Ophiocordyceps genomes reveal a high diversity of potential behavioral manipulation genes and a possible major role for enterotoxins.</title>
        <authorList>
            <person name="de Bekker C."/>
            <person name="Ohm R.A."/>
            <person name="Evans H.C."/>
            <person name="Brachmann A."/>
            <person name="Hughes D.P."/>
        </authorList>
    </citation>
    <scope>NUCLEOTIDE SEQUENCE [LARGE SCALE GENOMIC DNA]</scope>
    <source>
        <strain evidence="7 8">SC16a</strain>
    </source>
</reference>
<evidence type="ECO:0000256" key="6">
    <source>
        <dbReference type="SAM" id="Phobius"/>
    </source>
</evidence>
<dbReference type="GO" id="GO:1990961">
    <property type="term" value="P:xenobiotic detoxification by transmembrane export across the plasma membrane"/>
    <property type="evidence" value="ECO:0007669"/>
    <property type="project" value="InterPro"/>
</dbReference>
<keyword evidence="4 6" id="KW-1133">Transmembrane helix</keyword>
<dbReference type="STRING" id="268505.A0A2A9PM93"/>
<feature type="transmembrane region" description="Helical" evidence="6">
    <location>
        <begin position="414"/>
        <end position="436"/>
    </location>
</feature>
<reference evidence="7 8" key="1">
    <citation type="journal article" date="2015" name="BMC Genomics">
        <title>Gene expression during zombie ant biting behavior reflects the complexity underlying fungal parasitic behavioral manipulation.</title>
        <authorList>
            <person name="de Bekker C."/>
            <person name="Ohm R.A."/>
            <person name="Loreto R.G."/>
            <person name="Sebastian A."/>
            <person name="Albert I."/>
            <person name="Merrow M."/>
            <person name="Brachmann A."/>
            <person name="Hughes D.P."/>
        </authorList>
    </citation>
    <scope>NUCLEOTIDE SEQUENCE [LARGE SCALE GENOMIC DNA]</scope>
    <source>
        <strain evidence="7 8">SC16a</strain>
    </source>
</reference>
<keyword evidence="3 6" id="KW-0812">Transmembrane</keyword>
<feature type="transmembrane region" description="Helical" evidence="6">
    <location>
        <begin position="293"/>
        <end position="314"/>
    </location>
</feature>
<evidence type="ECO:0000313" key="8">
    <source>
        <dbReference type="Proteomes" id="UP000037136"/>
    </source>
</evidence>
<feature type="transmembrane region" description="Helical" evidence="6">
    <location>
        <begin position="334"/>
        <end position="359"/>
    </location>
</feature>
<feature type="transmembrane region" description="Helical" evidence="6">
    <location>
        <begin position="226"/>
        <end position="246"/>
    </location>
</feature>
<dbReference type="Pfam" id="PF01554">
    <property type="entry name" value="MatE"/>
    <property type="match status" value="2"/>
</dbReference>
<evidence type="ECO:0008006" key="9">
    <source>
        <dbReference type="Google" id="ProtNLM"/>
    </source>
</evidence>
<dbReference type="AlphaFoldDB" id="A0A2A9PM93"/>
<keyword evidence="5 6" id="KW-0472">Membrane</keyword>
<evidence type="ECO:0000256" key="4">
    <source>
        <dbReference type="ARBA" id="ARBA00022989"/>
    </source>
</evidence>
<evidence type="ECO:0000256" key="3">
    <source>
        <dbReference type="ARBA" id="ARBA00022692"/>
    </source>
</evidence>
<dbReference type="GO" id="GO:0042910">
    <property type="term" value="F:xenobiotic transmembrane transporter activity"/>
    <property type="evidence" value="ECO:0007669"/>
    <property type="project" value="InterPro"/>
</dbReference>
<dbReference type="InterPro" id="IPR002528">
    <property type="entry name" value="MATE_fam"/>
</dbReference>
<dbReference type="CDD" id="cd13132">
    <property type="entry name" value="MATE_eukaryotic"/>
    <property type="match status" value="1"/>
</dbReference>
<dbReference type="GO" id="GO:0015297">
    <property type="term" value="F:antiporter activity"/>
    <property type="evidence" value="ECO:0007669"/>
    <property type="project" value="InterPro"/>
</dbReference>
<feature type="transmembrane region" description="Helical" evidence="6">
    <location>
        <begin position="252"/>
        <end position="273"/>
    </location>
</feature>
<dbReference type="GO" id="GO:0016020">
    <property type="term" value="C:membrane"/>
    <property type="evidence" value="ECO:0007669"/>
    <property type="project" value="UniProtKB-SubCell"/>
</dbReference>
<evidence type="ECO:0000256" key="1">
    <source>
        <dbReference type="ARBA" id="ARBA00004141"/>
    </source>
</evidence>
<evidence type="ECO:0000256" key="5">
    <source>
        <dbReference type="ARBA" id="ARBA00023136"/>
    </source>
</evidence>
<evidence type="ECO:0000256" key="2">
    <source>
        <dbReference type="ARBA" id="ARBA00010199"/>
    </source>
</evidence>
<dbReference type="PANTHER" id="PTHR11206">
    <property type="entry name" value="MULTIDRUG RESISTANCE PROTEIN"/>
    <property type="match status" value="1"/>
</dbReference>
<feature type="transmembrane region" description="Helical" evidence="6">
    <location>
        <begin position="371"/>
        <end position="394"/>
    </location>
</feature>